<dbReference type="AlphaFoldDB" id="A0A0F9VHD0"/>
<dbReference type="EMBL" id="LAZR01000531">
    <property type="protein sequence ID" value="KKN65208.1"/>
    <property type="molecule type" value="Genomic_DNA"/>
</dbReference>
<evidence type="ECO:0000313" key="1">
    <source>
        <dbReference type="EMBL" id="KKN65208.1"/>
    </source>
</evidence>
<name>A0A0F9VHD0_9ZZZZ</name>
<reference evidence="1" key="1">
    <citation type="journal article" date="2015" name="Nature">
        <title>Complex archaea that bridge the gap between prokaryotes and eukaryotes.</title>
        <authorList>
            <person name="Spang A."/>
            <person name="Saw J.H."/>
            <person name="Jorgensen S.L."/>
            <person name="Zaremba-Niedzwiedzka K."/>
            <person name="Martijn J."/>
            <person name="Lind A.E."/>
            <person name="van Eijk R."/>
            <person name="Schleper C."/>
            <person name="Guy L."/>
            <person name="Ettema T.J."/>
        </authorList>
    </citation>
    <scope>NUCLEOTIDE SEQUENCE</scope>
</reference>
<accession>A0A0F9VHD0</accession>
<sequence length="93" mass="10888">MLVEFERRAGKDKYEPVFINPSFVVTVVASYKGLYKDHTTIMTCGRFVVEENEWYIVKGTPHEVAAKLHEVFKHKESPQQRQQRLLHQEQANA</sequence>
<proteinExistence type="predicted"/>
<comment type="caution">
    <text evidence="1">The sequence shown here is derived from an EMBL/GenBank/DDBJ whole genome shotgun (WGS) entry which is preliminary data.</text>
</comment>
<organism evidence="1">
    <name type="scientific">marine sediment metagenome</name>
    <dbReference type="NCBI Taxonomy" id="412755"/>
    <lineage>
        <taxon>unclassified sequences</taxon>
        <taxon>metagenomes</taxon>
        <taxon>ecological metagenomes</taxon>
    </lineage>
</organism>
<gene>
    <name evidence="1" type="ORF">LCGC14_0483840</name>
</gene>
<protein>
    <submittedName>
        <fullName evidence="1">Uncharacterized protein</fullName>
    </submittedName>
</protein>